<dbReference type="InterPro" id="IPR036397">
    <property type="entry name" value="RNaseH_sf"/>
</dbReference>
<dbReference type="SUPFAM" id="SSF53098">
    <property type="entry name" value="Ribonuclease H-like"/>
    <property type="match status" value="1"/>
</dbReference>
<dbReference type="PANTHER" id="PTHR35046">
    <property type="entry name" value="ZINC KNUCKLE (CCHC-TYPE) FAMILY PROTEIN"/>
    <property type="match status" value="1"/>
</dbReference>
<dbReference type="Gene3D" id="3.30.420.10">
    <property type="entry name" value="Ribonuclease H-like superfamily/Ribonuclease H"/>
    <property type="match status" value="1"/>
</dbReference>
<dbReference type="EMBL" id="GBRH01251238">
    <property type="protein sequence ID" value="JAD46657.1"/>
    <property type="molecule type" value="Transcribed_RNA"/>
</dbReference>
<dbReference type="Gene3D" id="1.10.340.70">
    <property type="match status" value="1"/>
</dbReference>
<accession>A0A0A9AHV8</accession>
<dbReference type="Pfam" id="PF17921">
    <property type="entry name" value="Integrase_H2C2"/>
    <property type="match status" value="1"/>
</dbReference>
<organism evidence="2">
    <name type="scientific">Arundo donax</name>
    <name type="common">Giant reed</name>
    <name type="synonym">Donax arundinaceus</name>
    <dbReference type="NCBI Taxonomy" id="35708"/>
    <lineage>
        <taxon>Eukaryota</taxon>
        <taxon>Viridiplantae</taxon>
        <taxon>Streptophyta</taxon>
        <taxon>Embryophyta</taxon>
        <taxon>Tracheophyta</taxon>
        <taxon>Spermatophyta</taxon>
        <taxon>Magnoliopsida</taxon>
        <taxon>Liliopsida</taxon>
        <taxon>Poales</taxon>
        <taxon>Poaceae</taxon>
        <taxon>PACMAD clade</taxon>
        <taxon>Arundinoideae</taxon>
        <taxon>Arundineae</taxon>
        <taxon>Arundo</taxon>
    </lineage>
</organism>
<dbReference type="AlphaFoldDB" id="A0A0A9AHV8"/>
<reference evidence="2" key="1">
    <citation type="submission" date="2014-09" db="EMBL/GenBank/DDBJ databases">
        <authorList>
            <person name="Magalhaes I.L.F."/>
            <person name="Oliveira U."/>
            <person name="Santos F.R."/>
            <person name="Vidigal T.H.D.A."/>
            <person name="Brescovit A.D."/>
            <person name="Santos A.J."/>
        </authorList>
    </citation>
    <scope>NUCLEOTIDE SEQUENCE</scope>
    <source>
        <tissue evidence="2">Shoot tissue taken approximately 20 cm above the soil surface</tissue>
    </source>
</reference>
<evidence type="ECO:0000259" key="1">
    <source>
        <dbReference type="Pfam" id="PF17921"/>
    </source>
</evidence>
<feature type="domain" description="Integrase zinc-binding" evidence="1">
    <location>
        <begin position="79"/>
        <end position="133"/>
    </location>
</feature>
<dbReference type="GO" id="GO:0003676">
    <property type="term" value="F:nucleic acid binding"/>
    <property type="evidence" value="ECO:0007669"/>
    <property type="project" value="InterPro"/>
</dbReference>
<evidence type="ECO:0000313" key="2">
    <source>
        <dbReference type="EMBL" id="JAD46657.1"/>
    </source>
</evidence>
<reference evidence="2" key="2">
    <citation type="journal article" date="2015" name="Data Brief">
        <title>Shoot transcriptome of the giant reed, Arundo donax.</title>
        <authorList>
            <person name="Barrero R.A."/>
            <person name="Guerrero F.D."/>
            <person name="Moolhuijzen P."/>
            <person name="Goolsby J.A."/>
            <person name="Tidwell J."/>
            <person name="Bellgard S.E."/>
            <person name="Bellgard M.I."/>
        </authorList>
    </citation>
    <scope>NUCLEOTIDE SEQUENCE</scope>
    <source>
        <tissue evidence="2">Shoot tissue taken approximately 20 cm above the soil surface</tissue>
    </source>
</reference>
<name>A0A0A9AHV8_ARUDO</name>
<proteinExistence type="predicted"/>
<dbReference type="InterPro" id="IPR012337">
    <property type="entry name" value="RNaseH-like_sf"/>
</dbReference>
<dbReference type="PANTHER" id="PTHR35046:SF9">
    <property type="entry name" value="RNA-DIRECTED DNA POLYMERASE"/>
    <property type="match status" value="1"/>
</dbReference>
<dbReference type="InterPro" id="IPR041588">
    <property type="entry name" value="Integrase_H2C2"/>
</dbReference>
<protein>
    <recommendedName>
        <fullName evidence="1">Integrase zinc-binding domain-containing protein</fullName>
    </recommendedName>
</protein>
<sequence>MAADALSCRVHTSEEELVAISSSIPLWLQEVISAYDGNDMAQKLLTELAIQTSNESGYSRRAGIIYHRNKIWLAHSSLLQHKVMQALYDSATGGHSSFPVTFRCIHQLFIWPGMKSDIKKFVQECPTCQQAKPERVRYPGLLQPLPVPTQAWQVVSMDFIEGLPRSSSYNCILVVVDKLSKYAHF</sequence>